<accession>A0ABP7NK14</accession>
<sequence>MPIDDVQKTSLKAELREELARDLQNFVASEVDEEVDEEMKKRALHTPAWTRFRSIFFAVAATIIALGQFSEAVTLIEGSLMKLQSRLTNTVEYDLLDQIHVGNTEGYIENLLGQPQVSKAIEDGIEARYYYDEKFLLTVFIADQRVTAHFVVPLKEDFTPVVVDNEAADFELQQSVFAAYPANPKTYVVDHSNTVSYYLEELDSGKAGLFFHTYLGIVSFTQSPADQNLVALYDAVVHGDVDAELGVQTSLRETSSPNMYGRGTLDLTLIQKGILTGAEFANYFGR</sequence>
<keyword evidence="1" id="KW-0472">Membrane</keyword>
<name>A0ABP7NK14_9GAMM</name>
<evidence type="ECO:0000313" key="3">
    <source>
        <dbReference type="Proteomes" id="UP001501337"/>
    </source>
</evidence>
<keyword evidence="1" id="KW-0812">Transmembrane</keyword>
<dbReference type="RefSeq" id="WP_344802640.1">
    <property type="nucleotide sequence ID" value="NZ_BAABBO010000001.1"/>
</dbReference>
<evidence type="ECO:0000313" key="2">
    <source>
        <dbReference type="EMBL" id="GAA3947514.1"/>
    </source>
</evidence>
<gene>
    <name evidence="2" type="ORF">GCM10022278_03410</name>
</gene>
<evidence type="ECO:0008006" key="4">
    <source>
        <dbReference type="Google" id="ProtNLM"/>
    </source>
</evidence>
<keyword evidence="3" id="KW-1185">Reference proteome</keyword>
<organism evidence="2 3">
    <name type="scientific">Allohahella marinimesophila</name>
    <dbReference type="NCBI Taxonomy" id="1054972"/>
    <lineage>
        <taxon>Bacteria</taxon>
        <taxon>Pseudomonadati</taxon>
        <taxon>Pseudomonadota</taxon>
        <taxon>Gammaproteobacteria</taxon>
        <taxon>Oceanospirillales</taxon>
        <taxon>Hahellaceae</taxon>
        <taxon>Allohahella</taxon>
    </lineage>
</organism>
<feature type="transmembrane region" description="Helical" evidence="1">
    <location>
        <begin position="55"/>
        <end position="76"/>
    </location>
</feature>
<dbReference type="EMBL" id="BAABBO010000001">
    <property type="protein sequence ID" value="GAA3947514.1"/>
    <property type="molecule type" value="Genomic_DNA"/>
</dbReference>
<proteinExistence type="predicted"/>
<protein>
    <recommendedName>
        <fullName evidence="4">DUF4179 domain-containing protein</fullName>
    </recommendedName>
</protein>
<dbReference type="NCBIfam" id="NF043066">
    <property type="entry name" value="ETEC_3214_dom"/>
    <property type="match status" value="1"/>
</dbReference>
<dbReference type="InterPro" id="IPR050010">
    <property type="entry name" value="ETEC_3214_dom"/>
</dbReference>
<dbReference type="Proteomes" id="UP001501337">
    <property type="component" value="Unassembled WGS sequence"/>
</dbReference>
<reference evidence="3" key="1">
    <citation type="journal article" date="2019" name="Int. J. Syst. Evol. Microbiol.">
        <title>The Global Catalogue of Microorganisms (GCM) 10K type strain sequencing project: providing services to taxonomists for standard genome sequencing and annotation.</title>
        <authorList>
            <consortium name="The Broad Institute Genomics Platform"/>
            <consortium name="The Broad Institute Genome Sequencing Center for Infectious Disease"/>
            <person name="Wu L."/>
            <person name="Ma J."/>
        </authorList>
    </citation>
    <scope>NUCLEOTIDE SEQUENCE [LARGE SCALE GENOMIC DNA]</scope>
    <source>
        <strain evidence="3">JCM 17555</strain>
    </source>
</reference>
<comment type="caution">
    <text evidence="2">The sequence shown here is derived from an EMBL/GenBank/DDBJ whole genome shotgun (WGS) entry which is preliminary data.</text>
</comment>
<keyword evidence="1" id="KW-1133">Transmembrane helix</keyword>
<evidence type="ECO:0000256" key="1">
    <source>
        <dbReference type="SAM" id="Phobius"/>
    </source>
</evidence>